<dbReference type="Gene3D" id="2.60.40.420">
    <property type="entry name" value="Cupredoxins - blue copper proteins"/>
    <property type="match status" value="1"/>
</dbReference>
<dbReference type="InterPro" id="IPR036257">
    <property type="entry name" value="Cyt_c_oxidase_su2_TM_sf"/>
</dbReference>
<keyword evidence="6 15" id="KW-0812">Transmembrane</keyword>
<accession>A0A8F7CBL6</accession>
<dbReference type="GO" id="GO:0005507">
    <property type="term" value="F:copper ion binding"/>
    <property type="evidence" value="ECO:0007669"/>
    <property type="project" value="InterPro"/>
</dbReference>
<evidence type="ECO:0000256" key="14">
    <source>
        <dbReference type="ARBA" id="ARBA00049512"/>
    </source>
</evidence>
<keyword evidence="10 15" id="KW-0249">Electron transport</keyword>
<dbReference type="PRINTS" id="PR01166">
    <property type="entry name" value="CYCOXIDASEII"/>
</dbReference>
<dbReference type="GO" id="GO:0042773">
    <property type="term" value="P:ATP synthesis coupled electron transport"/>
    <property type="evidence" value="ECO:0007669"/>
    <property type="project" value="TreeGrafter"/>
</dbReference>
<evidence type="ECO:0000256" key="10">
    <source>
        <dbReference type="ARBA" id="ARBA00022982"/>
    </source>
</evidence>
<organism evidence="19">
    <name type="scientific">Haplobothrium globuliforme</name>
    <dbReference type="NCBI Taxonomy" id="108250"/>
    <lineage>
        <taxon>Eukaryota</taxon>
        <taxon>Metazoa</taxon>
        <taxon>Spiralia</taxon>
        <taxon>Lophotrochozoa</taxon>
        <taxon>Platyhelminthes</taxon>
        <taxon>Cestoda</taxon>
        <taxon>Eucestoda</taxon>
        <taxon>Haplobothriidea</taxon>
        <taxon>Haplobothriidae</taxon>
        <taxon>Haplobothrium</taxon>
    </lineage>
</organism>
<evidence type="ECO:0000313" key="19">
    <source>
        <dbReference type="EMBL" id="QXU59570.1"/>
    </source>
</evidence>
<evidence type="ECO:0000256" key="16">
    <source>
        <dbReference type="SAM" id="Phobius"/>
    </source>
</evidence>
<keyword evidence="5 15" id="KW-0679">Respiratory chain</keyword>
<comment type="function">
    <text evidence="15">Component of the cytochrome c oxidase, the last enzyme in the mitochondrial electron transport chain which drives oxidative phosphorylation. The respiratory chain contains 3 multisubunit complexes succinate dehydrogenase (complex II, CII), ubiquinol-cytochrome c oxidoreductase (cytochrome b-c1 complex, complex III, CIII) and cytochrome c oxidase (complex IV, CIV), that cooperate to transfer electrons derived from NADH and succinate to molecular oxygen, creating an electrochemical gradient over the inner membrane that drives transmembrane transport and the ATP synthase. Cytochrome c oxidase is the component of the respiratory chain that catalyzes the reduction of oxygen to water. Electrons originating from reduced cytochrome c in the intermembrane space (IMS) are transferred via the dinuclear copper A center (CU(A)) of subunit 2 and heme A of subunit 1 to the active site in subunit 1, a binuclear center (BNC) formed by heme A3 and copper B (CU(B)). The BNC reduces molecular oxygen to 2 water molecules using 4 electrons from cytochrome c in the IMS and 4 protons from the mitochondrial matrix.</text>
</comment>
<keyword evidence="13 15" id="KW-0472">Membrane</keyword>
<dbReference type="InterPro" id="IPR002429">
    <property type="entry name" value="CcO_II-like_C"/>
</dbReference>
<evidence type="ECO:0000256" key="3">
    <source>
        <dbReference type="ARBA" id="ARBA00015946"/>
    </source>
</evidence>
<evidence type="ECO:0000256" key="9">
    <source>
        <dbReference type="ARBA" id="ARBA00022967"/>
    </source>
</evidence>
<dbReference type="InterPro" id="IPR008972">
    <property type="entry name" value="Cupredoxin"/>
</dbReference>
<evidence type="ECO:0000259" key="17">
    <source>
        <dbReference type="Pfam" id="PF00116"/>
    </source>
</evidence>
<dbReference type="InterPro" id="IPR001505">
    <property type="entry name" value="Copper_CuA"/>
</dbReference>
<evidence type="ECO:0000256" key="15">
    <source>
        <dbReference type="RuleBase" id="RU000457"/>
    </source>
</evidence>
<comment type="similarity">
    <text evidence="2 15">Belongs to the cytochrome c oxidase subunit 2 family.</text>
</comment>
<protein>
    <recommendedName>
        <fullName evidence="3 15">Cytochrome c oxidase subunit 2</fullName>
    </recommendedName>
</protein>
<comment type="cofactor">
    <cofactor evidence="15">
        <name>Cu cation</name>
        <dbReference type="ChEBI" id="CHEBI:23378"/>
    </cofactor>
    <text evidence="15">Binds a copper A center.</text>
</comment>
<keyword evidence="15" id="KW-0999">Mitochondrion inner membrane</keyword>
<evidence type="ECO:0000256" key="4">
    <source>
        <dbReference type="ARBA" id="ARBA00022448"/>
    </source>
</evidence>
<evidence type="ECO:0000259" key="18">
    <source>
        <dbReference type="Pfam" id="PF02790"/>
    </source>
</evidence>
<keyword evidence="4 15" id="KW-0813">Transport</keyword>
<reference evidence="19" key="1">
    <citation type="journal article" date="2021" name="Mol. Phylogenet. Evol.">
        <title>Evolutionary transitions in broad tapeworms (Cestoda: Diphyllobothriidea) revealed by mitogenome and nuclear ribosomal operon phylogenetics.</title>
        <authorList>
            <person name="Fraija-Fernandez N."/>
            <person name="Waeschenbach A."/>
            <person name="Briscoe A.G."/>
            <person name="Hocking S."/>
            <person name="Kuchta Resource R."/>
            <person name="Nyman Resource T."/>
            <person name="Timothy J Littlewood D."/>
        </authorList>
    </citation>
    <scope>NUCLEOTIDE SEQUENCE</scope>
</reference>
<gene>
    <name evidence="19" type="primary">cox2</name>
</gene>
<evidence type="ECO:0000256" key="13">
    <source>
        <dbReference type="ARBA" id="ARBA00023136"/>
    </source>
</evidence>
<dbReference type="Gene3D" id="1.10.287.90">
    <property type="match status" value="1"/>
</dbReference>
<dbReference type="PANTHER" id="PTHR22888">
    <property type="entry name" value="CYTOCHROME C OXIDASE, SUBUNIT II"/>
    <property type="match status" value="1"/>
</dbReference>
<evidence type="ECO:0000256" key="7">
    <source>
        <dbReference type="ARBA" id="ARBA00022723"/>
    </source>
</evidence>
<dbReference type="PROSITE" id="PS00078">
    <property type="entry name" value="COX2"/>
    <property type="match status" value="1"/>
</dbReference>
<evidence type="ECO:0000256" key="5">
    <source>
        <dbReference type="ARBA" id="ARBA00022660"/>
    </source>
</evidence>
<evidence type="ECO:0000256" key="6">
    <source>
        <dbReference type="ARBA" id="ARBA00022692"/>
    </source>
</evidence>
<feature type="domain" description="Cytochrome oxidase subunit II transmembrane region profile" evidence="18">
    <location>
        <begin position="9"/>
        <end position="65"/>
    </location>
</feature>
<dbReference type="Pfam" id="PF02790">
    <property type="entry name" value="COX2_TM"/>
    <property type="match status" value="1"/>
</dbReference>
<sequence length="189" mass="21293">MNFSIFYYDIVCYVVALCAFIVTFVFFMLYWNSSSGGSVSFGSDNQTVELMWTVIPTGVVLVLCVLNVNFISSGLDSFAENTVKVVGHQWYWSYDYLRGSYDSFMCKDGFQVNFPLVLKYGTPYRLLVTSEDVIHSFAVPSLQLKIDAIPGRVNQVYYTPDRYGVFTGYCSELCGAGHSYMPIVMEVVG</sequence>
<keyword evidence="11 16" id="KW-1133">Transmembrane helix</keyword>
<keyword evidence="15 19" id="KW-0496">Mitochondrion</keyword>
<comment type="catalytic activity">
    <reaction evidence="14">
        <text>4 Fe(II)-[cytochrome c] + O2 + 8 H(+)(in) = 4 Fe(III)-[cytochrome c] + 2 H2O + 4 H(+)(out)</text>
        <dbReference type="Rhea" id="RHEA:11436"/>
        <dbReference type="Rhea" id="RHEA-COMP:10350"/>
        <dbReference type="Rhea" id="RHEA-COMP:14399"/>
        <dbReference type="ChEBI" id="CHEBI:15377"/>
        <dbReference type="ChEBI" id="CHEBI:15378"/>
        <dbReference type="ChEBI" id="CHEBI:15379"/>
        <dbReference type="ChEBI" id="CHEBI:29033"/>
        <dbReference type="ChEBI" id="CHEBI:29034"/>
        <dbReference type="EC" id="7.1.1.9"/>
    </reaction>
    <physiologicalReaction direction="left-to-right" evidence="14">
        <dbReference type="Rhea" id="RHEA:11437"/>
    </physiologicalReaction>
</comment>
<dbReference type="PANTHER" id="PTHR22888:SF9">
    <property type="entry name" value="CYTOCHROME C OXIDASE SUBUNIT 2"/>
    <property type="match status" value="1"/>
</dbReference>
<geneLocation type="mitochondrion" evidence="19"/>
<dbReference type="EMBL" id="MW602515">
    <property type="protein sequence ID" value="QXU59570.1"/>
    <property type="molecule type" value="Genomic_DNA"/>
</dbReference>
<keyword evidence="7 15" id="KW-0479">Metal-binding</keyword>
<feature type="domain" description="Cytochrome oxidase subunit II copper A binding" evidence="17">
    <location>
        <begin position="82"/>
        <end position="188"/>
    </location>
</feature>
<comment type="subcellular location">
    <subcellularLocation>
        <location evidence="1">Membrane</location>
        <topology evidence="1">Multi-pass membrane protein</topology>
    </subcellularLocation>
    <subcellularLocation>
        <location evidence="15">Mitochondrion inner membrane</location>
        <topology evidence="15">Multi-pass membrane protein</topology>
    </subcellularLocation>
</comment>
<dbReference type="GO" id="GO:0004129">
    <property type="term" value="F:cytochrome-c oxidase activity"/>
    <property type="evidence" value="ECO:0007669"/>
    <property type="project" value="UniProtKB-EC"/>
</dbReference>
<proteinExistence type="inferred from homology"/>
<evidence type="ECO:0000256" key="1">
    <source>
        <dbReference type="ARBA" id="ARBA00004141"/>
    </source>
</evidence>
<keyword evidence="12 15" id="KW-0186">Copper</keyword>
<dbReference type="InterPro" id="IPR011759">
    <property type="entry name" value="Cyt_c_oxidase_su2_TM_dom"/>
</dbReference>
<dbReference type="AlphaFoldDB" id="A0A8F7CBL6"/>
<evidence type="ECO:0000256" key="8">
    <source>
        <dbReference type="ARBA" id="ARBA00022842"/>
    </source>
</evidence>
<dbReference type="SUPFAM" id="SSF49503">
    <property type="entry name" value="Cupredoxins"/>
    <property type="match status" value="1"/>
</dbReference>
<feature type="transmembrane region" description="Helical" evidence="16">
    <location>
        <begin position="7"/>
        <end position="30"/>
    </location>
</feature>
<dbReference type="Pfam" id="PF00116">
    <property type="entry name" value="COX2"/>
    <property type="match status" value="1"/>
</dbReference>
<evidence type="ECO:0000256" key="2">
    <source>
        <dbReference type="ARBA" id="ARBA00007866"/>
    </source>
</evidence>
<keyword evidence="9" id="KW-1278">Translocase</keyword>
<keyword evidence="8" id="KW-0460">Magnesium</keyword>
<feature type="transmembrane region" description="Helical" evidence="16">
    <location>
        <begin position="50"/>
        <end position="71"/>
    </location>
</feature>
<evidence type="ECO:0000256" key="11">
    <source>
        <dbReference type="ARBA" id="ARBA00022989"/>
    </source>
</evidence>
<dbReference type="SUPFAM" id="SSF81464">
    <property type="entry name" value="Cytochrome c oxidase subunit II-like, transmembrane region"/>
    <property type="match status" value="1"/>
</dbReference>
<dbReference type="InterPro" id="IPR045187">
    <property type="entry name" value="CcO_II"/>
</dbReference>
<evidence type="ECO:0000256" key="12">
    <source>
        <dbReference type="ARBA" id="ARBA00023008"/>
    </source>
</evidence>
<dbReference type="GO" id="GO:0005743">
    <property type="term" value="C:mitochondrial inner membrane"/>
    <property type="evidence" value="ECO:0007669"/>
    <property type="project" value="UniProtKB-SubCell"/>
</dbReference>
<name>A0A8F7CBL6_9CEST</name>